<keyword evidence="7" id="KW-1185">Reference proteome</keyword>
<evidence type="ECO:0000256" key="1">
    <source>
        <dbReference type="ARBA" id="ARBA00004123"/>
    </source>
</evidence>
<evidence type="ECO:0000313" key="7">
    <source>
        <dbReference type="Proteomes" id="UP000050741"/>
    </source>
</evidence>
<comment type="similarity">
    <text evidence="2">Belongs to the SURF6 family.</text>
</comment>
<dbReference type="GO" id="GO:0042274">
    <property type="term" value="P:ribosomal small subunit biogenesis"/>
    <property type="evidence" value="ECO:0007669"/>
    <property type="project" value="TreeGrafter"/>
</dbReference>
<dbReference type="GO" id="GO:0042273">
    <property type="term" value="P:ribosomal large subunit biogenesis"/>
    <property type="evidence" value="ECO:0007669"/>
    <property type="project" value="TreeGrafter"/>
</dbReference>
<dbReference type="WBParaSite" id="GPLIN_001431800">
    <property type="protein sequence ID" value="GPLIN_001431800"/>
    <property type="gene ID" value="GPLIN_001431800"/>
</dbReference>
<dbReference type="GO" id="GO:0003723">
    <property type="term" value="F:RNA binding"/>
    <property type="evidence" value="ECO:0007669"/>
    <property type="project" value="TreeGrafter"/>
</dbReference>
<reference evidence="7" key="1">
    <citation type="submission" date="2014-05" db="EMBL/GenBank/DDBJ databases">
        <title>The genome and life-stage specific transcriptomes of Globodera pallida elucidate key aspects of plant parasitism by a cyst nematode.</title>
        <authorList>
            <person name="Cotton J.A."/>
            <person name="Lilley C.J."/>
            <person name="Jones L.M."/>
            <person name="Kikuchi T."/>
            <person name="Reid A.J."/>
            <person name="Thorpe P."/>
            <person name="Tsai I.J."/>
            <person name="Beasley H."/>
            <person name="Blok V."/>
            <person name="Cock P.J.A."/>
            <person name="Van den Akker S.E."/>
            <person name="Holroyd N."/>
            <person name="Hunt M."/>
            <person name="Mantelin S."/>
            <person name="Naghra H."/>
            <person name="Pain A."/>
            <person name="Palomares-Rius J.E."/>
            <person name="Zarowiecki M."/>
            <person name="Berriman M."/>
            <person name="Jones J.T."/>
            <person name="Urwin P.E."/>
        </authorList>
    </citation>
    <scope>NUCLEOTIDE SEQUENCE [LARGE SCALE GENOMIC DNA]</scope>
    <source>
        <strain evidence="7">Lindley</strain>
    </source>
</reference>
<evidence type="ECO:0000256" key="2">
    <source>
        <dbReference type="ARBA" id="ARBA00005904"/>
    </source>
</evidence>
<dbReference type="InterPro" id="IPR007019">
    <property type="entry name" value="SURF6"/>
</dbReference>
<dbReference type="PANTHER" id="PTHR14369:SF0">
    <property type="entry name" value="SURFEIT LOCUS PROTEIN 6"/>
    <property type="match status" value="1"/>
</dbReference>
<evidence type="ECO:0000256" key="4">
    <source>
        <dbReference type="SAM" id="MobiDB-lite"/>
    </source>
</evidence>
<dbReference type="GO" id="GO:0003677">
    <property type="term" value="F:DNA binding"/>
    <property type="evidence" value="ECO:0007669"/>
    <property type="project" value="TreeGrafter"/>
</dbReference>
<feature type="compositionally biased region" description="Basic residues" evidence="4">
    <location>
        <begin position="195"/>
        <end position="204"/>
    </location>
</feature>
<comment type="subcellular location">
    <subcellularLocation>
        <location evidence="1">Nucleus</location>
    </subcellularLocation>
</comment>
<feature type="compositionally biased region" description="Basic and acidic residues" evidence="4">
    <location>
        <begin position="205"/>
        <end position="238"/>
    </location>
</feature>
<reference evidence="8" key="2">
    <citation type="submission" date="2016-06" db="UniProtKB">
        <authorList>
            <consortium name="WormBaseParasite"/>
        </authorList>
    </citation>
    <scope>IDENTIFICATION</scope>
</reference>
<evidence type="ECO:0000256" key="5">
    <source>
        <dbReference type="SAM" id="Phobius"/>
    </source>
</evidence>
<protein>
    <submittedName>
        <fullName evidence="8">SURF6 domain-containing protein</fullName>
    </submittedName>
</protein>
<dbReference type="Pfam" id="PF04935">
    <property type="entry name" value="SURF6"/>
    <property type="match status" value="1"/>
</dbReference>
<dbReference type="GO" id="GO:0005730">
    <property type="term" value="C:nucleolus"/>
    <property type="evidence" value="ECO:0007669"/>
    <property type="project" value="TreeGrafter"/>
</dbReference>
<name>A0A183CN61_GLOPA</name>
<dbReference type="Proteomes" id="UP000050741">
    <property type="component" value="Unassembled WGS sequence"/>
</dbReference>
<keyword evidence="3" id="KW-0539">Nucleus</keyword>
<keyword evidence="5" id="KW-0472">Membrane</keyword>
<feature type="domain" description="Ribosomal RNA-processing protein 14/surfeit locus protein 6 C-terminal" evidence="6">
    <location>
        <begin position="95"/>
        <end position="240"/>
    </location>
</feature>
<accession>A0A183CN61</accession>
<evidence type="ECO:0000259" key="6">
    <source>
        <dbReference type="Pfam" id="PF04935"/>
    </source>
</evidence>
<keyword evidence="5" id="KW-0812">Transmembrane</keyword>
<organism evidence="7 8">
    <name type="scientific">Globodera pallida</name>
    <name type="common">Potato cyst nematode worm</name>
    <name type="synonym">Heterodera pallida</name>
    <dbReference type="NCBI Taxonomy" id="36090"/>
    <lineage>
        <taxon>Eukaryota</taxon>
        <taxon>Metazoa</taxon>
        <taxon>Ecdysozoa</taxon>
        <taxon>Nematoda</taxon>
        <taxon>Chromadorea</taxon>
        <taxon>Rhabditida</taxon>
        <taxon>Tylenchina</taxon>
        <taxon>Tylenchomorpha</taxon>
        <taxon>Tylenchoidea</taxon>
        <taxon>Heteroderidae</taxon>
        <taxon>Heteroderinae</taxon>
        <taxon>Globodera</taxon>
    </lineage>
</organism>
<dbReference type="PANTHER" id="PTHR14369">
    <property type="entry name" value="SURFEIT LOCUS PROTEIN 6"/>
    <property type="match status" value="1"/>
</dbReference>
<feature type="transmembrane region" description="Helical" evidence="5">
    <location>
        <begin position="15"/>
        <end position="37"/>
    </location>
</feature>
<evidence type="ECO:0000313" key="8">
    <source>
        <dbReference type="WBParaSite" id="GPLIN_001431800"/>
    </source>
</evidence>
<keyword evidence="5" id="KW-1133">Transmembrane helix</keyword>
<sequence>MSELLSIVQNQPRRALIIGAGIGASVFAVQALWRYFFTERSGKKLPRLRNEKWKLSGRCEIAIDSLELLLAELEPNKFQSEFGRGKYDLRRLPENDADDQQQQQKFVFSNLRFVVSEEKCETRRDKRNKFNGRDVRRLLEKAEQRGQRMERIRTNNPQKAQCVERNVAWERAFRRVTGQKVKDNVQMLKKGVIRKAKNKQRKKRKWDERKQMVEVDKERRMEKKKENVEKRKRQTTEKRKTRKKK</sequence>
<dbReference type="AlphaFoldDB" id="A0A183CN61"/>
<feature type="region of interest" description="Disordered" evidence="4">
    <location>
        <begin position="195"/>
        <end position="245"/>
    </location>
</feature>
<dbReference type="InterPro" id="IPR029190">
    <property type="entry name" value="Rrp14/SURF6_C"/>
</dbReference>
<proteinExistence type="inferred from homology"/>
<evidence type="ECO:0000256" key="3">
    <source>
        <dbReference type="ARBA" id="ARBA00023242"/>
    </source>
</evidence>